<dbReference type="EMBL" id="CCND01000002">
    <property type="protein sequence ID" value="CDX49386.1"/>
    <property type="molecule type" value="Genomic_DNA"/>
</dbReference>
<evidence type="ECO:0000256" key="1">
    <source>
        <dbReference type="SAM" id="MobiDB-lite"/>
    </source>
</evidence>
<sequence>MHKPLGIVTLLRVSSIEGAIVTGRLLRKVPVSWGGYGWPQKTTRSSSRSMPIAGSTIPAPAPM</sequence>
<evidence type="ECO:0000313" key="4">
    <source>
        <dbReference type="Proteomes" id="UP000045285"/>
    </source>
</evidence>
<evidence type="ECO:0000313" key="3">
    <source>
        <dbReference type="EMBL" id="CDX49386.1"/>
    </source>
</evidence>
<feature type="region of interest" description="Disordered" evidence="1">
    <location>
        <begin position="40"/>
        <end position="63"/>
    </location>
</feature>
<dbReference type="EMBL" id="CCMZ01000034">
    <property type="protein sequence ID" value="CDX23487.1"/>
    <property type="molecule type" value="Genomic_DNA"/>
</dbReference>
<reference evidence="2" key="2">
    <citation type="submission" date="2014-08" db="EMBL/GenBank/DDBJ databases">
        <authorList>
            <person name="Moulin Lionel"/>
        </authorList>
    </citation>
    <scope>NUCLEOTIDE SEQUENCE [LARGE SCALE GENOMIC DNA]</scope>
</reference>
<gene>
    <name evidence="3" type="ORF">MPL1032_100019</name>
    <name evidence="2" type="ORF">MPL3356_40398</name>
</gene>
<name>A0A090FXB9_MESPL</name>
<reference evidence="3" key="1">
    <citation type="submission" date="2014-08" db="EMBL/GenBank/DDBJ databases">
        <title>DNA barcoding of Bradysia (Diptera: Sciaridae) for detection of the immature stages on agricultural crops.</title>
        <authorList>
            <person name="Shin S."/>
            <person name="Jung S."/>
            <person name="Heller K."/>
            <person name="Menzel F."/>
            <person name="Hong T.-K."/>
            <person name="Lee H."/>
            <person name="Lee S."/>
        </authorList>
    </citation>
    <scope>NUCLEOTIDE SEQUENCE</scope>
</reference>
<dbReference type="Proteomes" id="UP000182888">
    <property type="component" value="Unassembled WGS sequence"/>
</dbReference>
<reference evidence="5" key="3">
    <citation type="submission" date="2014-08" db="EMBL/GenBank/DDBJ databases">
        <authorList>
            <person name="Edwards T."/>
        </authorList>
    </citation>
    <scope>NUCLEOTIDE SEQUENCE [LARGE SCALE GENOMIC DNA]</scope>
</reference>
<accession>A0A090FXB9</accession>
<proteinExistence type="predicted"/>
<dbReference type="Proteomes" id="UP000045285">
    <property type="component" value="Unassembled WGS sequence"/>
</dbReference>
<keyword evidence="4" id="KW-1185">Reference proteome</keyword>
<evidence type="ECO:0000313" key="2">
    <source>
        <dbReference type="EMBL" id="CDX23487.1"/>
    </source>
</evidence>
<dbReference type="AlphaFoldDB" id="A0A090FXB9"/>
<evidence type="ECO:0000313" key="5">
    <source>
        <dbReference type="Proteomes" id="UP000182888"/>
    </source>
</evidence>
<feature type="compositionally biased region" description="Polar residues" evidence="1">
    <location>
        <begin position="40"/>
        <end position="49"/>
    </location>
</feature>
<reference evidence="4" key="4">
    <citation type="submission" date="2014-08" db="EMBL/GenBank/DDBJ databases">
        <authorList>
            <person name="Moulin L."/>
        </authorList>
    </citation>
    <scope>NUCLEOTIDE SEQUENCE [LARGE SCALE GENOMIC DNA]</scope>
</reference>
<organism evidence="2 4">
    <name type="scientific">Mesorhizobium plurifarium</name>
    <dbReference type="NCBI Taxonomy" id="69974"/>
    <lineage>
        <taxon>Bacteria</taxon>
        <taxon>Pseudomonadati</taxon>
        <taxon>Pseudomonadota</taxon>
        <taxon>Alphaproteobacteria</taxon>
        <taxon>Hyphomicrobiales</taxon>
        <taxon>Phyllobacteriaceae</taxon>
        <taxon>Mesorhizobium</taxon>
    </lineage>
</organism>
<dbReference type="STRING" id="69974.MPLDJ20_90290"/>
<protein>
    <submittedName>
        <fullName evidence="2">Uncharacterized protein</fullName>
    </submittedName>
</protein>